<dbReference type="EMBL" id="JZWT02000004">
    <property type="protein sequence ID" value="MFB6490008.1"/>
    <property type="molecule type" value="Genomic_DNA"/>
</dbReference>
<evidence type="ECO:0000313" key="2">
    <source>
        <dbReference type="Proteomes" id="UP000033636"/>
    </source>
</evidence>
<protein>
    <submittedName>
        <fullName evidence="1">Uncharacterized protein</fullName>
    </submittedName>
</protein>
<name>A0ACC6UZ82_9CREN</name>
<reference evidence="1" key="1">
    <citation type="submission" date="2024-07" db="EMBL/GenBank/DDBJ databases">
        <title>Metagenome and Metagenome-Assembled Genomes of Archaea from a hot spring from the geothermal field of Los Azufres, Mexico.</title>
        <authorList>
            <person name="Marin-Paredes R."/>
            <person name="Martinez-Romero E."/>
            <person name="Servin-Garciduenas L.E."/>
        </authorList>
    </citation>
    <scope>NUCLEOTIDE SEQUENCE</scope>
</reference>
<comment type="caution">
    <text evidence="1">The sequence shown here is derived from an EMBL/GenBank/DDBJ whole genome shotgun (WGS) entry which is preliminary data.</text>
</comment>
<gene>
    <name evidence="1" type="ORF">TU35_001970</name>
</gene>
<accession>A0ACC6UZ82</accession>
<dbReference type="Proteomes" id="UP000033636">
    <property type="component" value="Unassembled WGS sequence"/>
</dbReference>
<evidence type="ECO:0000313" key="1">
    <source>
        <dbReference type="EMBL" id="MFB6490008.1"/>
    </source>
</evidence>
<organism evidence="1 2">
    <name type="scientific">Thermoproteus sp. AZ2</name>
    <dbReference type="NCBI Taxonomy" id="1609232"/>
    <lineage>
        <taxon>Archaea</taxon>
        <taxon>Thermoproteota</taxon>
        <taxon>Thermoprotei</taxon>
        <taxon>Thermoproteales</taxon>
        <taxon>Thermoproteaceae</taxon>
        <taxon>Thermoproteus</taxon>
    </lineage>
</organism>
<proteinExistence type="predicted"/>
<sequence length="155" mass="16800">MSSQYNYSIPYNISTSTSPVQGEIILPTSLTDYIMVQWDPYWQYGYKGGGGGQFNIWVVHFTQASQAQIKYSSNGVGSGYFMPRPYDIICFTATYNASTNSIVAYAVDLNTGAVASVSQPLPSFASPTPGTYVIGVAGNTGGSYADWRALYVAYK</sequence>